<dbReference type="OrthoDB" id="815717at2"/>
<evidence type="ECO:0000259" key="2">
    <source>
        <dbReference type="Pfam" id="PF13568"/>
    </source>
</evidence>
<dbReference type="AlphaFoldDB" id="A0A0S7C2Z4"/>
<feature type="signal peptide" evidence="1">
    <location>
        <begin position="1"/>
        <end position="23"/>
    </location>
</feature>
<feature type="chain" id="PRO_5006633480" evidence="1">
    <location>
        <begin position="24"/>
        <end position="395"/>
    </location>
</feature>
<sequence length="395" mass="45282">MKNKIIFVITFFVLLANSSFSQSDFRNGFIITPENDTIYGQVNYRSNLNNYKSCIFIGEQEGRKYYPHEIKGFGYNNDKFFASQIIEGSFVEALVIGDISLYKSKDKYHIKKDTSIYDLESSREEVKIGRKVYVRESNKWRGIISALISDCYYNTTDIISNINLNEKSLTNLVVEYNQCKGSAFKEFKTKKPWINYDWGAAVGLARSEIQISKYSTYYLYLDDSYCSVDPSAGILFTISSPRITEKFAFQGEIHYIKSGYSSLVVLNQSSTEYYDTYIDLTTLSMPLSLKYSFPEKKYGLYLQGGINYDYHLNSETKLMTEIVSGNVVNTYPERSAFKINNNQIGYWAGIGILKSYPKFKAGIAVRYFEMSALNSTGIFKASNNRIMINLILITK</sequence>
<dbReference type="InterPro" id="IPR025665">
    <property type="entry name" value="Beta-barrel_OMP_2"/>
</dbReference>
<dbReference type="RefSeq" id="WP_062042527.1">
    <property type="nucleotide sequence ID" value="NZ_DF968182.1"/>
</dbReference>
<feature type="domain" description="Outer membrane protein beta-barrel" evidence="2">
    <location>
        <begin position="197"/>
        <end position="352"/>
    </location>
</feature>
<accession>A0A0S7C2Z4</accession>
<dbReference type="Proteomes" id="UP000053091">
    <property type="component" value="Unassembled WGS sequence"/>
</dbReference>
<evidence type="ECO:0000256" key="1">
    <source>
        <dbReference type="SAM" id="SignalP"/>
    </source>
</evidence>
<keyword evidence="4" id="KW-1185">Reference proteome</keyword>
<gene>
    <name evidence="3" type="ORF">TBC1_112344</name>
</gene>
<protein>
    <submittedName>
        <fullName evidence="3">Outer membrane protein beta-barrel domain</fullName>
    </submittedName>
</protein>
<name>A0A0S7C2Z4_9BACT</name>
<dbReference type="EMBL" id="DF968182">
    <property type="protein sequence ID" value="GAP44180.1"/>
    <property type="molecule type" value="Genomic_DNA"/>
</dbReference>
<dbReference type="STRING" id="1678841.TBC1_112344"/>
<proteinExistence type="predicted"/>
<evidence type="ECO:0000313" key="3">
    <source>
        <dbReference type="EMBL" id="GAP44180.1"/>
    </source>
</evidence>
<evidence type="ECO:0000313" key="4">
    <source>
        <dbReference type="Proteomes" id="UP000053091"/>
    </source>
</evidence>
<reference evidence="3" key="1">
    <citation type="journal article" date="2015" name="Genome Announc.">
        <title>Draft Genome Sequence of Bacteroidales Strain TBC1, a Novel Isolate from a Methanogenic Wastewater Treatment System.</title>
        <authorList>
            <person name="Tourlousse D.M."/>
            <person name="Matsuura N."/>
            <person name="Sun L."/>
            <person name="Toyonaga M."/>
            <person name="Kuroda K."/>
            <person name="Ohashi A."/>
            <person name="Cruz R."/>
            <person name="Yamaguchi T."/>
            <person name="Sekiguchi Y."/>
        </authorList>
    </citation>
    <scope>NUCLEOTIDE SEQUENCE [LARGE SCALE GENOMIC DNA]</scope>
    <source>
        <strain evidence="3">TBC1</strain>
    </source>
</reference>
<organism evidence="3">
    <name type="scientific">Lentimicrobium saccharophilum</name>
    <dbReference type="NCBI Taxonomy" id="1678841"/>
    <lineage>
        <taxon>Bacteria</taxon>
        <taxon>Pseudomonadati</taxon>
        <taxon>Bacteroidota</taxon>
        <taxon>Bacteroidia</taxon>
        <taxon>Bacteroidales</taxon>
        <taxon>Lentimicrobiaceae</taxon>
        <taxon>Lentimicrobium</taxon>
    </lineage>
</organism>
<dbReference type="Pfam" id="PF13568">
    <property type="entry name" value="OMP_b-brl_2"/>
    <property type="match status" value="1"/>
</dbReference>
<keyword evidence="1" id="KW-0732">Signal</keyword>